<name>A0A1I7WPR9_HETBA</name>
<dbReference type="AlphaFoldDB" id="A0A1I7WPR9"/>
<evidence type="ECO:0000313" key="1">
    <source>
        <dbReference type="Proteomes" id="UP000095283"/>
    </source>
</evidence>
<proteinExistence type="predicted"/>
<sequence length="44" mass="5349">MFMVKQKLLPSLHQSLYFFFVLINFKFQKTAKNLNLRCSKILRL</sequence>
<keyword evidence="1" id="KW-1185">Reference proteome</keyword>
<dbReference type="Proteomes" id="UP000095283">
    <property type="component" value="Unplaced"/>
</dbReference>
<reference evidence="2" key="1">
    <citation type="submission" date="2016-11" db="UniProtKB">
        <authorList>
            <consortium name="WormBaseParasite"/>
        </authorList>
    </citation>
    <scope>IDENTIFICATION</scope>
</reference>
<evidence type="ECO:0000313" key="2">
    <source>
        <dbReference type="WBParaSite" id="Hba_07152"/>
    </source>
</evidence>
<protein>
    <submittedName>
        <fullName evidence="2">Uncharacterized protein</fullName>
    </submittedName>
</protein>
<accession>A0A1I7WPR9</accession>
<organism evidence="1 2">
    <name type="scientific">Heterorhabditis bacteriophora</name>
    <name type="common">Entomopathogenic nematode worm</name>
    <dbReference type="NCBI Taxonomy" id="37862"/>
    <lineage>
        <taxon>Eukaryota</taxon>
        <taxon>Metazoa</taxon>
        <taxon>Ecdysozoa</taxon>
        <taxon>Nematoda</taxon>
        <taxon>Chromadorea</taxon>
        <taxon>Rhabditida</taxon>
        <taxon>Rhabditina</taxon>
        <taxon>Rhabditomorpha</taxon>
        <taxon>Strongyloidea</taxon>
        <taxon>Heterorhabditidae</taxon>
        <taxon>Heterorhabditis</taxon>
    </lineage>
</organism>
<dbReference type="WBParaSite" id="Hba_07152">
    <property type="protein sequence ID" value="Hba_07152"/>
    <property type="gene ID" value="Hba_07152"/>
</dbReference>